<keyword evidence="3" id="KW-1185">Reference proteome</keyword>
<name>A0A9P6C3R5_9AGAR</name>
<protein>
    <submittedName>
        <fullName evidence="2">Uncharacterized protein</fullName>
    </submittedName>
</protein>
<comment type="caution">
    <text evidence="2">The sequence shown here is derived from an EMBL/GenBank/DDBJ whole genome shotgun (WGS) entry which is preliminary data.</text>
</comment>
<keyword evidence="1" id="KW-0732">Signal</keyword>
<dbReference type="Proteomes" id="UP000807342">
    <property type="component" value="Unassembled WGS sequence"/>
</dbReference>
<dbReference type="OrthoDB" id="3251634at2759"/>
<reference evidence="2" key="1">
    <citation type="submission" date="2020-11" db="EMBL/GenBank/DDBJ databases">
        <authorList>
            <consortium name="DOE Joint Genome Institute"/>
            <person name="Ahrendt S."/>
            <person name="Riley R."/>
            <person name="Andreopoulos W."/>
            <person name="Labutti K."/>
            <person name="Pangilinan J."/>
            <person name="Ruiz-Duenas F.J."/>
            <person name="Barrasa J.M."/>
            <person name="Sanchez-Garcia M."/>
            <person name="Camarero S."/>
            <person name="Miyauchi S."/>
            <person name="Serrano A."/>
            <person name="Linde D."/>
            <person name="Babiker R."/>
            <person name="Drula E."/>
            <person name="Ayuso-Fernandez I."/>
            <person name="Pacheco R."/>
            <person name="Padilla G."/>
            <person name="Ferreira P."/>
            <person name="Barriuso J."/>
            <person name="Kellner H."/>
            <person name="Castanera R."/>
            <person name="Alfaro M."/>
            <person name="Ramirez L."/>
            <person name="Pisabarro A.G."/>
            <person name="Kuo A."/>
            <person name="Tritt A."/>
            <person name="Lipzen A."/>
            <person name="He G."/>
            <person name="Yan M."/>
            <person name="Ng V."/>
            <person name="Cullen D."/>
            <person name="Martin F."/>
            <person name="Rosso M.-N."/>
            <person name="Henrissat B."/>
            <person name="Hibbett D."/>
            <person name="Martinez A.T."/>
            <person name="Grigoriev I.V."/>
        </authorList>
    </citation>
    <scope>NUCLEOTIDE SEQUENCE</scope>
    <source>
        <strain evidence="2">MF-IS2</strain>
    </source>
</reference>
<proteinExistence type="predicted"/>
<gene>
    <name evidence="2" type="ORF">P691DRAFT_731318</name>
</gene>
<dbReference type="AlphaFoldDB" id="A0A9P6C3R5"/>
<dbReference type="EMBL" id="MU151195">
    <property type="protein sequence ID" value="KAF9447548.1"/>
    <property type="molecule type" value="Genomic_DNA"/>
</dbReference>
<sequence length="178" mass="18674">MARAFFLAVIALFLATVLAVPNPNEPRQLNAGDIINALGIGLVKDINVIITLDSLVTNLISINFDVKNPLPIELTIKKISSTSGLNGTDLASFQHTFPAPGLIVPPLGTKNSGTIDNVLVTEGVEAALNIVPFGVLDLSNTDADVQAATIDGFLGFPVPLDGLKQDNVPTVYDLSLTT</sequence>
<evidence type="ECO:0000313" key="2">
    <source>
        <dbReference type="EMBL" id="KAF9447548.1"/>
    </source>
</evidence>
<evidence type="ECO:0000313" key="3">
    <source>
        <dbReference type="Proteomes" id="UP000807342"/>
    </source>
</evidence>
<accession>A0A9P6C3R5</accession>
<feature type="signal peptide" evidence="1">
    <location>
        <begin position="1"/>
        <end position="19"/>
    </location>
</feature>
<organism evidence="2 3">
    <name type="scientific">Macrolepiota fuliginosa MF-IS2</name>
    <dbReference type="NCBI Taxonomy" id="1400762"/>
    <lineage>
        <taxon>Eukaryota</taxon>
        <taxon>Fungi</taxon>
        <taxon>Dikarya</taxon>
        <taxon>Basidiomycota</taxon>
        <taxon>Agaricomycotina</taxon>
        <taxon>Agaricomycetes</taxon>
        <taxon>Agaricomycetidae</taxon>
        <taxon>Agaricales</taxon>
        <taxon>Agaricineae</taxon>
        <taxon>Agaricaceae</taxon>
        <taxon>Macrolepiota</taxon>
    </lineage>
</organism>
<evidence type="ECO:0000256" key="1">
    <source>
        <dbReference type="SAM" id="SignalP"/>
    </source>
</evidence>
<feature type="chain" id="PRO_5040504202" evidence="1">
    <location>
        <begin position="20"/>
        <end position="178"/>
    </location>
</feature>